<accession>A0A915JEM1</accession>
<proteinExistence type="predicted"/>
<sequence length="68" mass="8113">MPNERFVNQSFQGGDYVWTDDIPNQKFPEFRRYSSTFGPTDVSKFDKDNITSPLAYWELFLDKKIIDR</sequence>
<dbReference type="Proteomes" id="UP000887565">
    <property type="component" value="Unplaced"/>
</dbReference>
<evidence type="ECO:0000313" key="1">
    <source>
        <dbReference type="Proteomes" id="UP000887565"/>
    </source>
</evidence>
<dbReference type="AlphaFoldDB" id="A0A915JEM1"/>
<reference evidence="2" key="1">
    <citation type="submission" date="2022-11" db="UniProtKB">
        <authorList>
            <consortium name="WormBaseParasite"/>
        </authorList>
    </citation>
    <scope>IDENTIFICATION</scope>
</reference>
<evidence type="ECO:0000313" key="2">
    <source>
        <dbReference type="WBParaSite" id="nRc.2.0.1.t24926-RA"/>
    </source>
</evidence>
<dbReference type="WBParaSite" id="nRc.2.0.1.t24926-RA">
    <property type="protein sequence ID" value="nRc.2.0.1.t24926-RA"/>
    <property type="gene ID" value="nRc.2.0.1.g24926"/>
</dbReference>
<keyword evidence="1" id="KW-1185">Reference proteome</keyword>
<protein>
    <submittedName>
        <fullName evidence="2">Uncharacterized protein</fullName>
    </submittedName>
</protein>
<organism evidence="1 2">
    <name type="scientific">Romanomermis culicivorax</name>
    <name type="common">Nematode worm</name>
    <dbReference type="NCBI Taxonomy" id="13658"/>
    <lineage>
        <taxon>Eukaryota</taxon>
        <taxon>Metazoa</taxon>
        <taxon>Ecdysozoa</taxon>
        <taxon>Nematoda</taxon>
        <taxon>Enoplea</taxon>
        <taxon>Dorylaimia</taxon>
        <taxon>Mermithida</taxon>
        <taxon>Mermithoidea</taxon>
        <taxon>Mermithidae</taxon>
        <taxon>Romanomermis</taxon>
    </lineage>
</organism>
<name>A0A915JEM1_ROMCU</name>